<dbReference type="AlphaFoldDB" id="A0A1J5T023"/>
<gene>
    <name evidence="2" type="ORF">GALL_46540</name>
</gene>
<dbReference type="Gene3D" id="1.10.10.10">
    <property type="entry name" value="Winged helix-like DNA-binding domain superfamily/Winged helix DNA-binding domain"/>
    <property type="match status" value="1"/>
</dbReference>
<comment type="caution">
    <text evidence="2">The sequence shown here is derived from an EMBL/GenBank/DDBJ whole genome shotgun (WGS) entry which is preliminary data.</text>
</comment>
<reference evidence="2" key="1">
    <citation type="submission" date="2016-10" db="EMBL/GenBank/DDBJ databases">
        <title>Sequence of Gallionella enrichment culture.</title>
        <authorList>
            <person name="Poehlein A."/>
            <person name="Muehling M."/>
            <person name="Daniel R."/>
        </authorList>
    </citation>
    <scope>NUCLEOTIDE SEQUENCE</scope>
</reference>
<dbReference type="SUPFAM" id="SSF55811">
    <property type="entry name" value="Nudix"/>
    <property type="match status" value="1"/>
</dbReference>
<evidence type="ECO:0000313" key="2">
    <source>
        <dbReference type="EMBL" id="OIR14193.1"/>
    </source>
</evidence>
<dbReference type="CDD" id="cd18873">
    <property type="entry name" value="NUDIX_NadM_like"/>
    <property type="match status" value="1"/>
</dbReference>
<dbReference type="InterPro" id="IPR015797">
    <property type="entry name" value="NUDIX_hydrolase-like_dom_sf"/>
</dbReference>
<sequence>MTRIFQYKRHDSLMVAVDCIIFGFDGKEIKALLVKRGFEPEMGKWSLMGGFVKGDESVDAAANRILDQLTGLTSVYMEQLYCFGDVNRDPGGRVVSVAYFALIKIDDYSEELMKQHNAKWFSLNRIPSLVFDHKQMIKIAKSRLRQKVSRQPIGFALLPDKFTLQQLQALYEAIYETVFDKRNFTKKILSLGVLEKLKEKDKETSKKGSFYYVFIREKYSSFAKENFKFI</sequence>
<evidence type="ECO:0000259" key="1">
    <source>
        <dbReference type="PROSITE" id="PS51462"/>
    </source>
</evidence>
<dbReference type="Pfam" id="PF21906">
    <property type="entry name" value="WHD_NrtR"/>
    <property type="match status" value="1"/>
</dbReference>
<dbReference type="InterPro" id="IPR000086">
    <property type="entry name" value="NUDIX_hydrolase_dom"/>
</dbReference>
<dbReference type="InterPro" id="IPR036390">
    <property type="entry name" value="WH_DNA-bd_sf"/>
</dbReference>
<dbReference type="InterPro" id="IPR036388">
    <property type="entry name" value="WH-like_DNA-bd_sf"/>
</dbReference>
<dbReference type="EMBL" id="MLJW01000012">
    <property type="protein sequence ID" value="OIR14193.1"/>
    <property type="molecule type" value="Genomic_DNA"/>
</dbReference>
<dbReference type="InterPro" id="IPR054105">
    <property type="entry name" value="WHD_NrtR"/>
</dbReference>
<dbReference type="PANTHER" id="PTHR43736">
    <property type="entry name" value="ADP-RIBOSE PYROPHOSPHATASE"/>
    <property type="match status" value="1"/>
</dbReference>
<feature type="domain" description="Nudix hydrolase" evidence="1">
    <location>
        <begin position="12"/>
        <end position="145"/>
    </location>
</feature>
<dbReference type="PROSITE" id="PS51462">
    <property type="entry name" value="NUDIX"/>
    <property type="match status" value="1"/>
</dbReference>
<organism evidence="2">
    <name type="scientific">mine drainage metagenome</name>
    <dbReference type="NCBI Taxonomy" id="410659"/>
    <lineage>
        <taxon>unclassified sequences</taxon>
        <taxon>metagenomes</taxon>
        <taxon>ecological metagenomes</taxon>
    </lineage>
</organism>
<proteinExistence type="predicted"/>
<dbReference type="SUPFAM" id="SSF46785">
    <property type="entry name" value="Winged helix' DNA-binding domain"/>
    <property type="match status" value="1"/>
</dbReference>
<dbReference type="Pfam" id="PF00293">
    <property type="entry name" value="NUDIX"/>
    <property type="match status" value="1"/>
</dbReference>
<accession>A0A1J5T023</accession>
<dbReference type="Gene3D" id="3.90.79.10">
    <property type="entry name" value="Nucleoside Triphosphate Pyrophosphohydrolase"/>
    <property type="match status" value="1"/>
</dbReference>
<protein>
    <submittedName>
        <fullName evidence="2">NUDIX domain protein</fullName>
    </submittedName>
</protein>
<name>A0A1J5T023_9ZZZZ</name>
<dbReference type="PANTHER" id="PTHR43736:SF4">
    <property type="entry name" value="SLR1690 PROTEIN"/>
    <property type="match status" value="1"/>
</dbReference>